<gene>
    <name evidence="2" type="ORF">RR42_s0233</name>
</gene>
<dbReference type="STRING" id="68895.RR42_s0233"/>
<sequence>MYDHAAQPRENHGTFTASAMQDTPSPRTSPARHARAAQANVTAGDVLMSDIGPLKLCRHCAEHWPADGEFFARDTRRQDGLEHICKACRKEQRAGR</sequence>
<accession>A0A0C4YIZ6</accession>
<reference evidence="2 3" key="1">
    <citation type="journal article" date="2015" name="Genome Announc.">
        <title>Complete Genome Sequence of Cupriavidus basilensis 4G11, Isolated from the Oak Ridge Field Research Center Site.</title>
        <authorList>
            <person name="Ray J."/>
            <person name="Waters R.J."/>
            <person name="Skerker J.M."/>
            <person name="Kuehl J.V."/>
            <person name="Price M.N."/>
            <person name="Huang J."/>
            <person name="Chakraborty R."/>
            <person name="Arkin A.P."/>
            <person name="Deutschbauer A."/>
        </authorList>
    </citation>
    <scope>NUCLEOTIDE SEQUENCE [LARGE SCALE GENOMIC DNA]</scope>
    <source>
        <strain evidence="2">4G11</strain>
    </source>
</reference>
<feature type="compositionally biased region" description="Polar residues" evidence="1">
    <location>
        <begin position="13"/>
        <end position="28"/>
    </location>
</feature>
<feature type="compositionally biased region" description="Basic and acidic residues" evidence="1">
    <location>
        <begin position="1"/>
        <end position="12"/>
    </location>
</feature>
<feature type="region of interest" description="Disordered" evidence="1">
    <location>
        <begin position="1"/>
        <end position="37"/>
    </location>
</feature>
<name>A0A0C4YIZ6_9BURK</name>
<organism evidence="2 3">
    <name type="scientific">Cupriavidus basilensis</name>
    <dbReference type="NCBI Taxonomy" id="68895"/>
    <lineage>
        <taxon>Bacteria</taxon>
        <taxon>Pseudomonadati</taxon>
        <taxon>Pseudomonadota</taxon>
        <taxon>Betaproteobacteria</taxon>
        <taxon>Burkholderiales</taxon>
        <taxon>Burkholderiaceae</taxon>
        <taxon>Cupriavidus</taxon>
    </lineage>
</organism>
<dbReference type="KEGG" id="cbw:RR42_s0233"/>
<dbReference type="AlphaFoldDB" id="A0A0C4YIZ6"/>
<protein>
    <submittedName>
        <fullName evidence="2">Uncharacterized protein</fullName>
    </submittedName>
</protein>
<proteinExistence type="predicted"/>
<dbReference type="RefSeq" id="WP_043352991.1">
    <property type="nucleotide sequence ID" value="NZ_CP010537.1"/>
</dbReference>
<evidence type="ECO:0000313" key="2">
    <source>
        <dbReference type="EMBL" id="AJG21829.1"/>
    </source>
</evidence>
<evidence type="ECO:0000256" key="1">
    <source>
        <dbReference type="SAM" id="MobiDB-lite"/>
    </source>
</evidence>
<dbReference type="Proteomes" id="UP000031843">
    <property type="component" value="Chromosome secondary"/>
</dbReference>
<keyword evidence="3" id="KW-1185">Reference proteome</keyword>
<dbReference type="OrthoDB" id="5892231at2"/>
<evidence type="ECO:0000313" key="3">
    <source>
        <dbReference type="Proteomes" id="UP000031843"/>
    </source>
</evidence>
<dbReference type="EMBL" id="CP010537">
    <property type="protein sequence ID" value="AJG21829.1"/>
    <property type="molecule type" value="Genomic_DNA"/>
</dbReference>